<dbReference type="PANTHER" id="PTHR33803">
    <property type="entry name" value="IS1478 TRANSPOSASE"/>
    <property type="match status" value="1"/>
</dbReference>
<evidence type="ECO:0000313" key="2">
    <source>
        <dbReference type="EMBL" id="PIL19542.1"/>
    </source>
</evidence>
<gene>
    <name evidence="2" type="ORF">P775_14175</name>
</gene>
<dbReference type="Proteomes" id="UP000231259">
    <property type="component" value="Unassembled WGS sequence"/>
</dbReference>
<name>A0A2G8RDE0_9RHOB</name>
<evidence type="ECO:0000259" key="1">
    <source>
        <dbReference type="Pfam" id="PF05598"/>
    </source>
</evidence>
<evidence type="ECO:0000313" key="3">
    <source>
        <dbReference type="Proteomes" id="UP000231259"/>
    </source>
</evidence>
<proteinExistence type="predicted"/>
<dbReference type="AlphaFoldDB" id="A0A2G8RDE0"/>
<reference evidence="2 3" key="1">
    <citation type="submission" date="2013-09" db="EMBL/GenBank/DDBJ databases">
        <title>Genome sequencing of Phaeobacter antarcticus sp. nov. SM1211.</title>
        <authorList>
            <person name="Zhang X.-Y."/>
            <person name="Liu C."/>
            <person name="Chen X.-L."/>
            <person name="Xie B.-B."/>
            <person name="Qin Q.-L."/>
            <person name="Rong J.-C."/>
            <person name="Zhang Y.-Z."/>
        </authorList>
    </citation>
    <scope>NUCLEOTIDE SEQUENCE [LARGE SCALE GENOMIC DNA]</scope>
    <source>
        <strain evidence="2 3">SM1211</strain>
    </source>
</reference>
<feature type="domain" description="Transposase InsH N-terminal" evidence="1">
    <location>
        <begin position="4"/>
        <end position="72"/>
    </location>
</feature>
<organism evidence="2 3">
    <name type="scientific">Puniceibacterium antarcticum</name>
    <dbReference type="NCBI Taxonomy" id="1206336"/>
    <lineage>
        <taxon>Bacteria</taxon>
        <taxon>Pseudomonadati</taxon>
        <taxon>Pseudomonadota</taxon>
        <taxon>Alphaproteobacteria</taxon>
        <taxon>Rhodobacterales</taxon>
        <taxon>Paracoccaceae</taxon>
        <taxon>Puniceibacterium</taxon>
    </lineage>
</organism>
<accession>A0A2G8RDE0</accession>
<dbReference type="Pfam" id="PF05598">
    <property type="entry name" value="DUF772"/>
    <property type="match status" value="1"/>
</dbReference>
<protein>
    <recommendedName>
        <fullName evidence="1">Transposase InsH N-terminal domain-containing protein</fullName>
    </recommendedName>
</protein>
<comment type="caution">
    <text evidence="2">The sequence shown here is derived from an EMBL/GenBank/DDBJ whole genome shotgun (WGS) entry which is preliminary data.</text>
</comment>
<keyword evidence="3" id="KW-1185">Reference proteome</keyword>
<dbReference type="InterPro" id="IPR008490">
    <property type="entry name" value="Transposase_InsH_N"/>
</dbReference>
<dbReference type="EMBL" id="AWWI01000097">
    <property type="protein sequence ID" value="PIL19542.1"/>
    <property type="molecule type" value="Genomic_DNA"/>
</dbReference>
<dbReference type="PANTHER" id="PTHR33803:SF3">
    <property type="entry name" value="BLL1974 PROTEIN"/>
    <property type="match status" value="1"/>
</dbReference>
<sequence length="76" mass="8911">MGRFFPFTTSRPATSSRLVEGLLYLQHAYRLSDEAVVAHLIDNPYYQHYTGEVFFQHRPPIDPSSLTRWRQQIGKD</sequence>
<dbReference type="OrthoDB" id="7169055at2"/>